<organism evidence="5 6">
    <name type="scientific">Thalassobacterium maritimum</name>
    <dbReference type="NCBI Taxonomy" id="3041265"/>
    <lineage>
        <taxon>Bacteria</taxon>
        <taxon>Pseudomonadati</taxon>
        <taxon>Verrucomicrobiota</taxon>
        <taxon>Opitutia</taxon>
        <taxon>Puniceicoccales</taxon>
        <taxon>Coraliomargaritaceae</taxon>
        <taxon>Thalassobacterium</taxon>
    </lineage>
</organism>
<dbReference type="InterPro" id="IPR001761">
    <property type="entry name" value="Peripla_BP/Lac1_sug-bd_dom"/>
</dbReference>
<dbReference type="InterPro" id="IPR028082">
    <property type="entry name" value="Peripla_BP_I"/>
</dbReference>
<dbReference type="SMART" id="SM00354">
    <property type="entry name" value="HTH_LACI"/>
    <property type="match status" value="1"/>
</dbReference>
<evidence type="ECO:0000256" key="2">
    <source>
        <dbReference type="ARBA" id="ARBA00023125"/>
    </source>
</evidence>
<dbReference type="PANTHER" id="PTHR30146">
    <property type="entry name" value="LACI-RELATED TRANSCRIPTIONAL REPRESSOR"/>
    <property type="match status" value="1"/>
</dbReference>
<proteinExistence type="predicted"/>
<protein>
    <submittedName>
        <fullName evidence="5">LacI family DNA-binding transcriptional regulator</fullName>
    </submittedName>
</protein>
<dbReference type="PROSITE" id="PS00356">
    <property type="entry name" value="HTH_LACI_1"/>
    <property type="match status" value="1"/>
</dbReference>
<reference evidence="5 6" key="1">
    <citation type="submission" date="2023-04" db="EMBL/GenBank/DDBJ databases">
        <title>A novel bacteria isolated from coastal sediment.</title>
        <authorList>
            <person name="Liu X.-J."/>
            <person name="Du Z.-J."/>
        </authorList>
    </citation>
    <scope>NUCLEOTIDE SEQUENCE [LARGE SCALE GENOMIC DNA]</scope>
    <source>
        <strain evidence="5 6">SDUM461003</strain>
    </source>
</reference>
<dbReference type="InterPro" id="IPR000843">
    <property type="entry name" value="HTH_LacI"/>
</dbReference>
<name>A0ABU1AV36_9BACT</name>
<feature type="domain" description="HTH lacI-type" evidence="4">
    <location>
        <begin position="2"/>
        <end position="56"/>
    </location>
</feature>
<dbReference type="GO" id="GO:0003677">
    <property type="term" value="F:DNA binding"/>
    <property type="evidence" value="ECO:0007669"/>
    <property type="project" value="UniProtKB-KW"/>
</dbReference>
<dbReference type="SUPFAM" id="SSF47413">
    <property type="entry name" value="lambda repressor-like DNA-binding domains"/>
    <property type="match status" value="1"/>
</dbReference>
<keyword evidence="6" id="KW-1185">Reference proteome</keyword>
<dbReference type="Gene3D" id="3.40.50.2300">
    <property type="match status" value="2"/>
</dbReference>
<keyword evidence="3" id="KW-0804">Transcription</keyword>
<gene>
    <name evidence="5" type="ORF">QEH52_10805</name>
</gene>
<evidence type="ECO:0000256" key="1">
    <source>
        <dbReference type="ARBA" id="ARBA00023015"/>
    </source>
</evidence>
<dbReference type="EMBL" id="JARXHW010000023">
    <property type="protein sequence ID" value="MDQ8208002.1"/>
    <property type="molecule type" value="Genomic_DNA"/>
</dbReference>
<comment type="caution">
    <text evidence="5">The sequence shown here is derived from an EMBL/GenBank/DDBJ whole genome shotgun (WGS) entry which is preliminary data.</text>
</comment>
<dbReference type="Gene3D" id="1.10.260.40">
    <property type="entry name" value="lambda repressor-like DNA-binding domains"/>
    <property type="match status" value="1"/>
</dbReference>
<dbReference type="PANTHER" id="PTHR30146:SF145">
    <property type="entry name" value="RIBOSE OPERON REPRESSOR"/>
    <property type="match status" value="1"/>
</dbReference>
<keyword evidence="1" id="KW-0805">Transcription regulation</keyword>
<evidence type="ECO:0000313" key="6">
    <source>
        <dbReference type="Proteomes" id="UP001225316"/>
    </source>
</evidence>
<dbReference type="InterPro" id="IPR010982">
    <property type="entry name" value="Lambda_DNA-bd_dom_sf"/>
</dbReference>
<dbReference type="Pfam" id="PF00532">
    <property type="entry name" value="Peripla_BP_1"/>
    <property type="match status" value="1"/>
</dbReference>
<dbReference type="CDD" id="cd01392">
    <property type="entry name" value="HTH_LacI"/>
    <property type="match status" value="1"/>
</dbReference>
<keyword evidence="2 5" id="KW-0238">DNA-binding</keyword>
<accession>A0ABU1AV36</accession>
<evidence type="ECO:0000313" key="5">
    <source>
        <dbReference type="EMBL" id="MDQ8208002.1"/>
    </source>
</evidence>
<dbReference type="Pfam" id="PF00356">
    <property type="entry name" value="LacI"/>
    <property type="match status" value="1"/>
</dbReference>
<dbReference type="PROSITE" id="PS50932">
    <property type="entry name" value="HTH_LACI_2"/>
    <property type="match status" value="1"/>
</dbReference>
<dbReference type="SUPFAM" id="SSF53822">
    <property type="entry name" value="Periplasmic binding protein-like I"/>
    <property type="match status" value="1"/>
</dbReference>
<dbReference type="Proteomes" id="UP001225316">
    <property type="component" value="Unassembled WGS sequence"/>
</dbReference>
<dbReference type="RefSeq" id="WP_308950389.1">
    <property type="nucleotide sequence ID" value="NZ_JARXHW010000023.1"/>
</dbReference>
<evidence type="ECO:0000259" key="4">
    <source>
        <dbReference type="PROSITE" id="PS50932"/>
    </source>
</evidence>
<evidence type="ECO:0000256" key="3">
    <source>
        <dbReference type="ARBA" id="ARBA00023163"/>
    </source>
</evidence>
<sequence length="326" mass="35599">MASIKDVAREAGVSTATVSRMMANKGYISEEARAKVEAAVKKLGYRPNRAAQQLRNPGSHIIALIVSDIQNPFFGELCRAVETFAQKRGFCVFVCNTDENPEKERRYLELVGQEQVAGVIISPSSQGLAPIQKLQQQGIPSVMVDRQVSSGFDAVLGDNIRGAHILTRRVLKSGYRRIAGIFGKNSFTADERLAGFEAALEENDQQALSIQRVPAFEAEGRKAMERLLITNEKPDAIICSSALIATGAYRAIHAAKLSIPEAIGFACFDDPTWATFVKPELTVIQQPASMIGETAAELLMKRIADKTRPPSLIRLEGSLIERGSLR</sequence>